<dbReference type="Gene3D" id="3.20.20.80">
    <property type="entry name" value="Glycosidases"/>
    <property type="match status" value="1"/>
</dbReference>
<keyword evidence="2" id="KW-0732">Signal</keyword>
<comment type="caution">
    <text evidence="4">The sequence shown here is derived from an EMBL/GenBank/DDBJ whole genome shotgun (WGS) entry which is preliminary data.</text>
</comment>
<keyword evidence="1" id="KW-0175">Coiled coil</keyword>
<name>G9WL92_9FIRM</name>
<feature type="domain" description="DUF4015" evidence="3">
    <location>
        <begin position="90"/>
        <end position="407"/>
    </location>
</feature>
<evidence type="ECO:0000259" key="3">
    <source>
        <dbReference type="Pfam" id="PF13200"/>
    </source>
</evidence>
<dbReference type="Pfam" id="PF13200">
    <property type="entry name" value="DUF4015"/>
    <property type="match status" value="1"/>
</dbReference>
<feature type="signal peptide" evidence="2">
    <location>
        <begin position="1"/>
        <end position="19"/>
    </location>
</feature>
<sequence length="425" mass="48895">MRIKSFLLILFLISISLQACKSKEPLQYKVNKTPELQQYESELAEKAEFQESLAKESIEAREKAEEEEKAKEALIWKKKEVGKKRQKVKGIYLTDNTAGSERVYEILQSMKNTELNAVVIDVKNDDGRISFRLDNPKLREIGSDTEIIPDISGLLNAFHNEGIYVIARIVCFRDPYIGTKHPEWMNQKADGSLFVDNSGMNWVNPYQKDYWEYIALIGESCADLGFDEVQLDYVRFCTEKGMQEVVYPEEAQSDKTKIITEFVQFISDRMASKQVFFSTDVFGTIIGSYVDSMSVGQDYSLMAGCVDYMCPMIYPSHYGNGNFGIEYPDTEPYKTIEGALRASKKDLSLEMRDGEYQAVVRPWLQGFTASYLQHYISYGKEQIRAQIQAVYDSGYDEWLIWNAANNYDFSAFLTKEEAERIETQR</sequence>
<dbReference type="RefSeq" id="WP_009534238.1">
    <property type="nucleotide sequence ID" value="NZ_KE148312.1"/>
</dbReference>
<protein>
    <recommendedName>
        <fullName evidence="3">DUF4015 domain-containing protein</fullName>
    </recommendedName>
</protein>
<accession>G9WL92</accession>
<dbReference type="EMBL" id="AFZC02000003">
    <property type="protein sequence ID" value="EHL12815.1"/>
    <property type="molecule type" value="Genomic_DNA"/>
</dbReference>
<reference evidence="4" key="1">
    <citation type="submission" date="2011-08" db="EMBL/GenBank/DDBJ databases">
        <authorList>
            <consortium name="The Broad Institute Genome Sequencing Platform"/>
            <person name="Earl A."/>
            <person name="Ward D."/>
            <person name="Feldgarden M."/>
            <person name="Gevers D."/>
            <person name="Sizova M."/>
            <person name="Hazen A."/>
            <person name="Epstein S."/>
            <person name="Young S.K."/>
            <person name="Zeng Q."/>
            <person name="Gargeya S."/>
            <person name="Fitzgerald M."/>
            <person name="Haas B."/>
            <person name="Abouelleil A."/>
            <person name="Alvarado L."/>
            <person name="Arachchi H.M."/>
            <person name="Berlin A."/>
            <person name="Brown A."/>
            <person name="Chapman S.B."/>
            <person name="Chen Z."/>
            <person name="Dunbar C."/>
            <person name="Freedman E."/>
            <person name="Gearin G."/>
            <person name="Gellesch M."/>
            <person name="Goldberg J."/>
            <person name="Griggs A."/>
            <person name="Gujja S."/>
            <person name="Heiman D."/>
            <person name="Howarth C."/>
            <person name="Larson L."/>
            <person name="Lui A."/>
            <person name="MacDonald P.J.P."/>
            <person name="Montmayeur A."/>
            <person name="Murphy C."/>
            <person name="Neiman D."/>
            <person name="Pearson M."/>
            <person name="Priest M."/>
            <person name="Roberts A."/>
            <person name="Saif S."/>
            <person name="Shea T."/>
            <person name="Shenoy N."/>
            <person name="Sisk P."/>
            <person name="Stolte C."/>
            <person name="Sykes S."/>
            <person name="Wortman J."/>
            <person name="Nusbaum C."/>
            <person name="Birren B."/>
        </authorList>
    </citation>
    <scope>NUCLEOTIDE SEQUENCE</scope>
    <source>
        <strain evidence="4">ACB1</strain>
    </source>
</reference>
<evidence type="ECO:0000313" key="5">
    <source>
        <dbReference type="Proteomes" id="UP000018461"/>
    </source>
</evidence>
<keyword evidence="5" id="KW-1185">Reference proteome</keyword>
<feature type="coiled-coil region" evidence="1">
    <location>
        <begin position="47"/>
        <end position="74"/>
    </location>
</feature>
<feature type="chain" id="PRO_5039602023" description="DUF4015 domain-containing protein" evidence="2">
    <location>
        <begin position="20"/>
        <end position="425"/>
    </location>
</feature>
<evidence type="ECO:0000313" key="4">
    <source>
        <dbReference type="EMBL" id="EHL12815.1"/>
    </source>
</evidence>
<dbReference type="SUPFAM" id="SSF51445">
    <property type="entry name" value="(Trans)glycosidases"/>
    <property type="match status" value="1"/>
</dbReference>
<dbReference type="STRING" id="796943.HMPREF9625_00369"/>
<proteinExistence type="predicted"/>
<dbReference type="InterPro" id="IPR025275">
    <property type="entry name" value="DUF4015"/>
</dbReference>
<dbReference type="Proteomes" id="UP000018461">
    <property type="component" value="Unassembled WGS sequence"/>
</dbReference>
<dbReference type="HOGENOM" id="CLU_030168_2_0_9"/>
<organism evidence="4 5">
    <name type="scientific">Oribacterium parvum ACB1</name>
    <dbReference type="NCBI Taxonomy" id="796943"/>
    <lineage>
        <taxon>Bacteria</taxon>
        <taxon>Bacillati</taxon>
        <taxon>Bacillota</taxon>
        <taxon>Clostridia</taxon>
        <taxon>Lachnospirales</taxon>
        <taxon>Lachnospiraceae</taxon>
        <taxon>Oribacterium</taxon>
    </lineage>
</organism>
<reference evidence="4" key="2">
    <citation type="submission" date="2013-03" db="EMBL/GenBank/DDBJ databases">
        <title>The Genome Sequence of Oribacterium sp. ACB1.</title>
        <authorList>
            <consortium name="The Broad Institute Genomics Platform"/>
            <consortium name="The Broad Institute Genome Sequencing Center for Infectious Disease"/>
            <person name="Earl A."/>
            <person name="Ward D."/>
            <person name="Feldgarden M."/>
            <person name="Gevers D."/>
            <person name="Sizova M."/>
            <person name="Hazen A."/>
            <person name="Epstein S."/>
            <person name="Walker B."/>
            <person name="Young S."/>
            <person name="Zeng Q."/>
            <person name="Gargeya S."/>
            <person name="Fitzgerald M."/>
            <person name="Haas B."/>
            <person name="Abouelleil A."/>
            <person name="Allen A.W."/>
            <person name="Alvarado L."/>
            <person name="Arachchi H.M."/>
            <person name="Berlin A.M."/>
            <person name="Chapman S.B."/>
            <person name="Gainer-Dewar J."/>
            <person name="Goldberg J."/>
            <person name="Griggs A."/>
            <person name="Gujja S."/>
            <person name="Hansen M."/>
            <person name="Howarth C."/>
            <person name="Imamovic A."/>
            <person name="Ireland A."/>
            <person name="Larimer J."/>
            <person name="McCowan C."/>
            <person name="Murphy C."/>
            <person name="Pearson M."/>
            <person name="Poon T.W."/>
            <person name="Priest M."/>
            <person name="Roberts A."/>
            <person name="Saif S."/>
            <person name="Shea T."/>
            <person name="Sisk P."/>
            <person name="Sykes S."/>
            <person name="Wortman J."/>
            <person name="Nusbaum C."/>
            <person name="Birren B."/>
        </authorList>
    </citation>
    <scope>NUCLEOTIDE SEQUENCE [LARGE SCALE GENOMIC DNA]</scope>
    <source>
        <strain evidence="4">ACB1</strain>
    </source>
</reference>
<gene>
    <name evidence="4" type="ORF">HMPREF9625_00369</name>
</gene>
<dbReference type="InterPro" id="IPR017853">
    <property type="entry name" value="GH"/>
</dbReference>
<dbReference type="PROSITE" id="PS51257">
    <property type="entry name" value="PROKAR_LIPOPROTEIN"/>
    <property type="match status" value="1"/>
</dbReference>
<evidence type="ECO:0000256" key="1">
    <source>
        <dbReference type="SAM" id="Coils"/>
    </source>
</evidence>
<evidence type="ECO:0000256" key="2">
    <source>
        <dbReference type="SAM" id="SignalP"/>
    </source>
</evidence>
<dbReference type="AlphaFoldDB" id="G9WL92"/>
<dbReference type="PATRIC" id="fig|796943.3.peg.761"/>